<name>A0A0A5G4R6_9BACI</name>
<dbReference type="InterPro" id="IPR025736">
    <property type="entry name" value="PucR_C-HTH_dom"/>
</dbReference>
<dbReference type="InterPro" id="IPR042070">
    <property type="entry name" value="PucR_C-HTH_sf"/>
</dbReference>
<dbReference type="SUPFAM" id="SSF46689">
    <property type="entry name" value="Homeodomain-like"/>
    <property type="match status" value="1"/>
</dbReference>
<evidence type="ECO:0000313" key="3">
    <source>
        <dbReference type="Proteomes" id="UP000030403"/>
    </source>
</evidence>
<proteinExistence type="predicted"/>
<dbReference type="eggNOG" id="COG2508">
    <property type="taxonomic scope" value="Bacteria"/>
</dbReference>
<dbReference type="STRING" id="1385511.GCA_000425225_03537"/>
<dbReference type="Gene3D" id="1.10.10.2840">
    <property type="entry name" value="PucR C-terminal helix-turn-helix domain"/>
    <property type="match status" value="1"/>
</dbReference>
<accession>A0A0A5G4R6</accession>
<evidence type="ECO:0000313" key="2">
    <source>
        <dbReference type="EMBL" id="KGX86148.1"/>
    </source>
</evidence>
<dbReference type="InterPro" id="IPR009057">
    <property type="entry name" value="Homeodomain-like_sf"/>
</dbReference>
<dbReference type="PANTHER" id="PTHR33744">
    <property type="entry name" value="CARBOHYDRATE DIACID REGULATOR"/>
    <property type="match status" value="1"/>
</dbReference>
<protein>
    <recommendedName>
        <fullName evidence="1">PucR C-terminal helix-turn-helix domain-containing protein</fullName>
    </recommendedName>
</protein>
<dbReference type="RefSeq" id="WP_027447110.1">
    <property type="nucleotide sequence ID" value="NZ_AULJ01000048.1"/>
</dbReference>
<keyword evidence="3" id="KW-1185">Reference proteome</keyword>
<dbReference type="InterPro" id="IPR051448">
    <property type="entry name" value="CdaR-like_regulators"/>
</dbReference>
<dbReference type="EMBL" id="AVPF01000033">
    <property type="protein sequence ID" value="KGX86148.1"/>
    <property type="molecule type" value="Genomic_DNA"/>
</dbReference>
<dbReference type="PANTHER" id="PTHR33744:SF15">
    <property type="entry name" value="CARBOHYDRATE DIACID REGULATOR"/>
    <property type="match status" value="1"/>
</dbReference>
<dbReference type="OrthoDB" id="9792148at2"/>
<comment type="caution">
    <text evidence="2">The sequence shown here is derived from an EMBL/GenBank/DDBJ whole genome shotgun (WGS) entry which is preliminary data.</text>
</comment>
<gene>
    <name evidence="2" type="ORF">N783_12570</name>
</gene>
<dbReference type="Pfam" id="PF13556">
    <property type="entry name" value="HTH_30"/>
    <property type="match status" value="1"/>
</dbReference>
<dbReference type="Proteomes" id="UP000030403">
    <property type="component" value="Unassembled WGS sequence"/>
</dbReference>
<dbReference type="AlphaFoldDB" id="A0A0A5G4R6"/>
<reference evidence="2 3" key="1">
    <citation type="submission" date="2013-08" db="EMBL/GenBank/DDBJ databases">
        <authorList>
            <person name="Huang J."/>
            <person name="Wang G."/>
        </authorList>
    </citation>
    <scope>NUCLEOTIDE SEQUENCE [LARGE SCALE GENOMIC DNA]</scope>
    <source>
        <strain evidence="2 3">BH030004</strain>
    </source>
</reference>
<evidence type="ECO:0000259" key="1">
    <source>
        <dbReference type="Pfam" id="PF13556"/>
    </source>
</evidence>
<feature type="domain" description="PucR C-terminal helix-turn-helix" evidence="1">
    <location>
        <begin position="236"/>
        <end position="292"/>
    </location>
</feature>
<organism evidence="2 3">
    <name type="scientific">Pontibacillus marinus BH030004 = DSM 16465</name>
    <dbReference type="NCBI Taxonomy" id="1385511"/>
    <lineage>
        <taxon>Bacteria</taxon>
        <taxon>Bacillati</taxon>
        <taxon>Bacillota</taxon>
        <taxon>Bacilli</taxon>
        <taxon>Bacillales</taxon>
        <taxon>Bacillaceae</taxon>
        <taxon>Pontibacillus</taxon>
    </lineage>
</organism>
<sequence length="301" mass="35696">MFDQLKSLYPNIIIFESTVNVNQSQYKWFRSSNGEVFGIPFSDLAQKELKLLNTLLEPYDPKQSTLTERERIWYDWVYHHNTDQHQDKAPSQFRFVFFSLAEKGVEPNTFHEAIQGLFPHTMPILWENDHQGFIIEERSNLHEESISYEHVIDVLMSDFYMKLYMYITPYYHALPDVPEAYKWGKQCFETKLTYFPKPVTTYQDIIPYIYIHSLDSNTKQHIVSTILGDTIHDHELLKTVRVFLECNSNATLAAKELFMHRNSLQYRVDKYIEKTNINIKQFQGALLTYLALMHVNVEEDK</sequence>